<dbReference type="PROSITE" id="PS51092">
    <property type="entry name" value="FN2_2"/>
    <property type="match status" value="1"/>
</dbReference>
<dbReference type="SUPFAM" id="SSF57424">
    <property type="entry name" value="LDL receptor-like module"/>
    <property type="match status" value="1"/>
</dbReference>
<dbReference type="GO" id="GO:0004553">
    <property type="term" value="F:hydrolase activity, hydrolyzing O-glycosyl compounds"/>
    <property type="evidence" value="ECO:0007669"/>
    <property type="project" value="InterPro"/>
</dbReference>
<reference evidence="10 11" key="1">
    <citation type="journal article" date="2024" name="Science">
        <title>Giant polyketide synthase enzymes in the biosynthesis of giant marine polyether toxins.</title>
        <authorList>
            <person name="Fallon T.R."/>
            <person name="Shende V.V."/>
            <person name="Wierzbicki I.H."/>
            <person name="Pendleton A.L."/>
            <person name="Watervoot N.F."/>
            <person name="Auber R.P."/>
            <person name="Gonzalez D.J."/>
            <person name="Wisecaver J.H."/>
            <person name="Moore B.S."/>
        </authorList>
    </citation>
    <scope>NUCLEOTIDE SEQUENCE [LARGE SCALE GENOMIC DNA]</scope>
    <source>
        <strain evidence="10 11">12B1</strain>
    </source>
</reference>
<keyword evidence="4" id="KW-0136">Cellulose degradation</keyword>
<gene>
    <name evidence="10" type="ORF">AB1Y20_007242</name>
</gene>
<evidence type="ECO:0000313" key="10">
    <source>
        <dbReference type="EMBL" id="KAL1507623.1"/>
    </source>
</evidence>
<evidence type="ECO:0000256" key="3">
    <source>
        <dbReference type="ARBA" id="ARBA00022801"/>
    </source>
</evidence>
<keyword evidence="11" id="KW-1185">Reference proteome</keyword>
<evidence type="ECO:0000256" key="7">
    <source>
        <dbReference type="ARBA" id="ARBA00023295"/>
    </source>
</evidence>
<keyword evidence="7" id="KW-0326">Glycosidase</keyword>
<protein>
    <recommendedName>
        <fullName evidence="9">Fibronectin type-II domain-containing protein</fullName>
    </recommendedName>
</protein>
<evidence type="ECO:0000256" key="2">
    <source>
        <dbReference type="ARBA" id="ARBA00022737"/>
    </source>
</evidence>
<dbReference type="PANTHER" id="PTHR35923">
    <property type="entry name" value="MAJOR EXTRACELLULAR ENDOGLUCANASE"/>
    <property type="match status" value="1"/>
</dbReference>
<comment type="similarity">
    <text evidence="1">Belongs to the glycosyl hydrolase 5 (cellulase A) family.</text>
</comment>
<evidence type="ECO:0000259" key="9">
    <source>
        <dbReference type="PROSITE" id="PS51092"/>
    </source>
</evidence>
<feature type="domain" description="Fibronectin type-II" evidence="9">
    <location>
        <begin position="484"/>
        <end position="536"/>
    </location>
</feature>
<proteinExistence type="inferred from homology"/>
<keyword evidence="2" id="KW-0677">Repeat</keyword>
<dbReference type="InterPro" id="IPR017853">
    <property type="entry name" value="GH"/>
</dbReference>
<dbReference type="SUPFAM" id="SSF57440">
    <property type="entry name" value="Kringle-like"/>
    <property type="match status" value="1"/>
</dbReference>
<dbReference type="InterPro" id="IPR036943">
    <property type="entry name" value="FN_type2_sf"/>
</dbReference>
<evidence type="ECO:0000256" key="5">
    <source>
        <dbReference type="ARBA" id="ARBA00023157"/>
    </source>
</evidence>
<accession>A0AB34IX29</accession>
<comment type="caution">
    <text evidence="10">The sequence shown here is derived from an EMBL/GenBank/DDBJ whole genome shotgun (WGS) entry which is preliminary data.</text>
</comment>
<keyword evidence="3" id="KW-0378">Hydrolase</keyword>
<dbReference type="InterPro" id="IPR013806">
    <property type="entry name" value="Kringle-like"/>
</dbReference>
<dbReference type="InterPro" id="IPR000562">
    <property type="entry name" value="FN_type2_dom"/>
</dbReference>
<dbReference type="SUPFAM" id="SSF51445">
    <property type="entry name" value="(Trans)glycosidases"/>
    <property type="match status" value="1"/>
</dbReference>
<name>A0AB34IX29_PRYPA</name>
<keyword evidence="8" id="KW-0624">Polysaccharide degradation</keyword>
<keyword evidence="5" id="KW-1015">Disulfide bond</keyword>
<dbReference type="EMBL" id="JBGBPQ010000017">
    <property type="protein sequence ID" value="KAL1507623.1"/>
    <property type="molecule type" value="Genomic_DNA"/>
</dbReference>
<dbReference type="Proteomes" id="UP001515480">
    <property type="component" value="Unassembled WGS sequence"/>
</dbReference>
<sequence length="708" mass="77558">MVPSLPSIAFKALDGKIYAHNELRGAEPFALKGVNWFGAEGEGKCPDGLWQRPAADYLDSIVSLGFNSIRLPLAVDNVLDDPFVNKWSLTANEELQGLRSLAVLERLITMAGARGLLVLLDMHRLSAKIWPTTHGLWFSPQMSSQRLHDAWERLARRFCSHWNVFAADLFNEPWGANLALATGRSINTSESTSRKHANREGDRQGIRATDHAWSVAASSIGATVNSICPRWLIFVEGVGSASDEELCELCFWGENLLGLRWASRNMPLVQLPVPDQLVFSPHVYGPGTNSKMFYFNRSAFPQYPDNMIAIWRQHFLEPARLAGATLVVGEWGGNYLGDDELWQDKFKSFLLEEHLSSFYWALNPNSGDTGGLLLDDWQTVHTAKAHLLAELPSSSVNLTLAGLPAFPCPTPAEQSTSASSDRFYKCGEGNTLSTPGVSSGEGWCVHAAQTCNGIAECKDSSDERQDLCHSLRRKQPCITTSGQDPLRPCVFPFRYRGEEFTSCSMDDAINGLAWCPTQVDDIGEFFEFSKWGACGPGCPREEGMDAATVSKEATKGQAQQLVYLRNASTSLESGGKVSVGLRVRDVHALATRVRWRTKRHVARRPASRLHVKPGGKRESQMLTLLDVAQAMADDDEGVFLAPTRVFDDMGAEGVITVVSDASKAASDDGFGGYAFHPAAPCYVVPVAASCADGDELGCAEEERHAHLM</sequence>
<evidence type="ECO:0000256" key="4">
    <source>
        <dbReference type="ARBA" id="ARBA00023001"/>
    </source>
</evidence>
<organism evidence="10 11">
    <name type="scientific">Prymnesium parvum</name>
    <name type="common">Toxic golden alga</name>
    <dbReference type="NCBI Taxonomy" id="97485"/>
    <lineage>
        <taxon>Eukaryota</taxon>
        <taxon>Haptista</taxon>
        <taxon>Haptophyta</taxon>
        <taxon>Prymnesiophyceae</taxon>
        <taxon>Prymnesiales</taxon>
        <taxon>Prymnesiaceae</taxon>
        <taxon>Prymnesium</taxon>
    </lineage>
</organism>
<evidence type="ECO:0000313" key="11">
    <source>
        <dbReference type="Proteomes" id="UP001515480"/>
    </source>
</evidence>
<dbReference type="InterPro" id="IPR001547">
    <property type="entry name" value="Glyco_hydro_5"/>
</dbReference>
<dbReference type="Pfam" id="PF00040">
    <property type="entry name" value="fn2"/>
    <property type="match status" value="1"/>
</dbReference>
<dbReference type="Pfam" id="PF00150">
    <property type="entry name" value="Cellulase"/>
    <property type="match status" value="1"/>
</dbReference>
<dbReference type="Gene3D" id="2.10.10.10">
    <property type="entry name" value="Fibronectin, type II, collagen-binding"/>
    <property type="match status" value="1"/>
</dbReference>
<dbReference type="InterPro" id="IPR036055">
    <property type="entry name" value="LDL_receptor-like_sf"/>
</dbReference>
<dbReference type="AlphaFoldDB" id="A0AB34IX29"/>
<dbReference type="PANTHER" id="PTHR35923:SF2">
    <property type="entry name" value="ENDOGLUCANASE"/>
    <property type="match status" value="1"/>
</dbReference>
<dbReference type="GO" id="GO:0030245">
    <property type="term" value="P:cellulose catabolic process"/>
    <property type="evidence" value="ECO:0007669"/>
    <property type="project" value="UniProtKB-KW"/>
</dbReference>
<keyword evidence="6" id="KW-0119">Carbohydrate metabolism</keyword>
<evidence type="ECO:0000256" key="1">
    <source>
        <dbReference type="ARBA" id="ARBA00005641"/>
    </source>
</evidence>
<evidence type="ECO:0000256" key="8">
    <source>
        <dbReference type="ARBA" id="ARBA00023326"/>
    </source>
</evidence>
<dbReference type="Gene3D" id="3.20.20.80">
    <property type="entry name" value="Glycosidases"/>
    <property type="match status" value="1"/>
</dbReference>
<evidence type="ECO:0000256" key="6">
    <source>
        <dbReference type="ARBA" id="ARBA00023277"/>
    </source>
</evidence>